<accession>A0A4S2LFF5</accession>
<evidence type="ECO:0000256" key="1">
    <source>
        <dbReference type="ARBA" id="ARBA00022664"/>
    </source>
</evidence>
<evidence type="ECO:0000259" key="5">
    <source>
        <dbReference type="SMART" id="SM01141"/>
    </source>
</evidence>
<evidence type="ECO:0000256" key="4">
    <source>
        <dbReference type="SAM" id="Phobius"/>
    </source>
</evidence>
<reference evidence="6 7" key="1">
    <citation type="journal article" date="2019" name="BMC Genomics">
        <title>New insights from Opisthorchis felineus genome: update on genomics of the epidemiologically important liver flukes.</title>
        <authorList>
            <person name="Ershov N.I."/>
            <person name="Mordvinov V.A."/>
            <person name="Prokhortchouk E.B."/>
            <person name="Pakharukova M.Y."/>
            <person name="Gunbin K.V."/>
            <person name="Ustyantsev K."/>
            <person name="Genaev M.A."/>
            <person name="Blinov A.G."/>
            <person name="Mazur A."/>
            <person name="Boulygina E."/>
            <person name="Tsygankova S."/>
            <person name="Khrameeva E."/>
            <person name="Chekanov N."/>
            <person name="Fan G."/>
            <person name="Xiao A."/>
            <person name="Zhang H."/>
            <person name="Xu X."/>
            <person name="Yang H."/>
            <person name="Solovyev V."/>
            <person name="Lee S.M."/>
            <person name="Liu X."/>
            <person name="Afonnikov D.A."/>
            <person name="Skryabin K.G."/>
        </authorList>
    </citation>
    <scope>NUCLEOTIDE SEQUENCE [LARGE SCALE GENOMIC DNA]</scope>
    <source>
        <strain evidence="6">AK-0245</strain>
        <tissue evidence="6">Whole organism</tissue>
    </source>
</reference>
<feature type="region of interest" description="Disordered" evidence="3">
    <location>
        <begin position="484"/>
        <end position="698"/>
    </location>
</feature>
<dbReference type="PANTHER" id="PTHR13161">
    <property type="entry name" value="SPLICING FACTOR SUPPRESSOR OF WHITE APRICOT"/>
    <property type="match status" value="1"/>
</dbReference>
<evidence type="ECO:0000256" key="2">
    <source>
        <dbReference type="ARBA" id="ARBA00023187"/>
    </source>
</evidence>
<sequence>MWQEARRQEKHIRTLMVDYKRRAERRRDYYERIKQDPIKFLRVYGRPSKLHLDSEIVKAAENPNNMMPWVGDPSILIDRFDARANLENWENPGSEELKLTPVERIEERLCMYERYRCLIHNDYAGVTEAMSLKQIEMDEKYGDLEKKRKEEDEANKKVLEPKAAIGFTYEDSTVPTSTGPPNASVIPVPGESDSDGEADSDMDIDVELDLATLGVEGRRQLAKSASLFGLHSTDFVRLLDADQQLETELRLAKALEEEKLQLAGRKSRRARRILKERRSHEKFPKLFTTKVGLLNGQPISRRTVYLSASSSDSGEYPSEEDEVYVGTRGSSAKAAAAQARRARAKPLLSNAVGPSVMIGGMTSISLCRRRNHISVPGENVRKSGLRPSSSSQGSSRSRSSSSSTDRTSGRRLRREGGRSHGKRSRVEYITAFGEGTDDNAESLNKRHPSLSSNATSWTKNRSPGCATSSLAASVVSKYLDSSKRSASPKKYGATVHHSTSPSVHRRHAARNRSPIEKFRGARQKTHRTRSRSTSRSSSSSSRSLSNRENIRGKRNLRGPTRSSSSSSTDNWNQDRSRSTKSRRNSSRPRSLSSRRSGSPSPVDDRSSFNRLGESNLRSTSSVSFGAGQSSTSPVRKRYYRPELESDEGSQLSDSSSSSTHENRASSRFRWRDSGGSNYMAGKPETHSTSGDRNQRSPPKVSLVAYSAPVDLIFSYFSLVYQKPLKIFLYGTSLSFVIFVVCSLLSLSRLLRIRVLSVNRASHPRNCSSVVCRPSLPRHLTRTKRPNWRSNCSWNESDSYVKKGYADRLFCSDVKKTNVRGMNGELSLLLRGLYPRTSLIRPPLPPMRKHLDAELVPCTFQHLIQMPQVIGLPLSMVR</sequence>
<dbReference type="SMART" id="SM01141">
    <property type="entry name" value="DRY_EERY"/>
    <property type="match status" value="1"/>
</dbReference>
<dbReference type="Proteomes" id="UP000308267">
    <property type="component" value="Unassembled WGS sequence"/>
</dbReference>
<feature type="compositionally biased region" description="Basic and acidic residues" evidence="3">
    <location>
        <begin position="660"/>
        <end position="672"/>
    </location>
</feature>
<feature type="compositionally biased region" description="Polar residues" evidence="3">
    <location>
        <begin position="615"/>
        <end position="633"/>
    </location>
</feature>
<feature type="compositionally biased region" description="Low complexity" evidence="3">
    <location>
        <begin position="648"/>
        <end position="658"/>
    </location>
</feature>
<feature type="compositionally biased region" description="Polar residues" evidence="3">
    <location>
        <begin position="170"/>
        <end position="181"/>
    </location>
</feature>
<keyword evidence="4" id="KW-0472">Membrane</keyword>
<protein>
    <recommendedName>
        <fullName evidence="5">Suppressor of white apricot N-terminal domain-containing protein</fullName>
    </recommendedName>
</protein>
<feature type="compositionally biased region" description="Polar residues" evidence="3">
    <location>
        <begin position="449"/>
        <end position="466"/>
    </location>
</feature>
<feature type="compositionally biased region" description="Basic residues" evidence="3">
    <location>
        <begin position="409"/>
        <end position="423"/>
    </location>
</feature>
<dbReference type="EMBL" id="SJOL01007625">
    <property type="protein sequence ID" value="TGZ62275.1"/>
    <property type="molecule type" value="Genomic_DNA"/>
</dbReference>
<evidence type="ECO:0000313" key="6">
    <source>
        <dbReference type="EMBL" id="TGZ62275.1"/>
    </source>
</evidence>
<dbReference type="OrthoDB" id="10070965at2759"/>
<dbReference type="AlphaFoldDB" id="A0A4S2LFF5"/>
<keyword evidence="1" id="KW-0507">mRNA processing</keyword>
<dbReference type="GO" id="GO:0008380">
    <property type="term" value="P:RNA splicing"/>
    <property type="evidence" value="ECO:0007669"/>
    <property type="project" value="UniProtKB-KW"/>
</dbReference>
<keyword evidence="7" id="KW-1185">Reference proteome</keyword>
<feature type="compositionally biased region" description="Low complexity" evidence="3">
    <location>
        <begin position="587"/>
        <end position="601"/>
    </location>
</feature>
<keyword evidence="4" id="KW-0812">Transmembrane</keyword>
<dbReference type="InterPro" id="IPR019147">
    <property type="entry name" value="SWAP_N_domain"/>
</dbReference>
<dbReference type="InterPro" id="IPR040397">
    <property type="entry name" value="SWAP"/>
</dbReference>
<dbReference type="Pfam" id="PF09750">
    <property type="entry name" value="DRY_EERY"/>
    <property type="match status" value="1"/>
</dbReference>
<keyword evidence="2" id="KW-0508">mRNA splicing</keyword>
<feature type="compositionally biased region" description="Low complexity" evidence="3">
    <location>
        <begin position="533"/>
        <end position="543"/>
    </location>
</feature>
<organism evidence="6 7">
    <name type="scientific">Opisthorchis felineus</name>
    <dbReference type="NCBI Taxonomy" id="147828"/>
    <lineage>
        <taxon>Eukaryota</taxon>
        <taxon>Metazoa</taxon>
        <taxon>Spiralia</taxon>
        <taxon>Lophotrochozoa</taxon>
        <taxon>Platyhelminthes</taxon>
        <taxon>Trematoda</taxon>
        <taxon>Digenea</taxon>
        <taxon>Opisthorchiida</taxon>
        <taxon>Opisthorchiata</taxon>
        <taxon>Opisthorchiidae</taxon>
        <taxon>Opisthorchis</taxon>
    </lineage>
</organism>
<feature type="region of interest" description="Disordered" evidence="3">
    <location>
        <begin position="375"/>
        <end position="466"/>
    </location>
</feature>
<name>A0A4S2LFF5_OPIFE</name>
<evidence type="ECO:0000256" key="3">
    <source>
        <dbReference type="SAM" id="MobiDB-lite"/>
    </source>
</evidence>
<evidence type="ECO:0000313" key="7">
    <source>
        <dbReference type="Proteomes" id="UP000308267"/>
    </source>
</evidence>
<feature type="compositionally biased region" description="Low complexity" evidence="3">
    <location>
        <begin position="385"/>
        <end position="406"/>
    </location>
</feature>
<feature type="compositionally biased region" description="Basic residues" evidence="3">
    <location>
        <begin position="520"/>
        <end position="532"/>
    </location>
</feature>
<dbReference type="PANTHER" id="PTHR13161:SF4">
    <property type="entry name" value="CLK4-ASSOCIATING SERINE_ARGININE RICH PROTEIN"/>
    <property type="match status" value="1"/>
</dbReference>
<feature type="region of interest" description="Disordered" evidence="3">
    <location>
        <begin position="169"/>
        <end position="200"/>
    </location>
</feature>
<gene>
    <name evidence="6" type="ORF">CRM22_007522</name>
</gene>
<feature type="transmembrane region" description="Helical" evidence="4">
    <location>
        <begin position="726"/>
        <end position="746"/>
    </location>
</feature>
<proteinExistence type="predicted"/>
<feature type="domain" description="Suppressor of white apricot N-terminal" evidence="5">
    <location>
        <begin position="39"/>
        <end position="173"/>
    </location>
</feature>
<dbReference type="GO" id="GO:0006397">
    <property type="term" value="P:mRNA processing"/>
    <property type="evidence" value="ECO:0007669"/>
    <property type="project" value="UniProtKB-KW"/>
</dbReference>
<keyword evidence="4" id="KW-1133">Transmembrane helix</keyword>
<comment type="caution">
    <text evidence="6">The sequence shown here is derived from an EMBL/GenBank/DDBJ whole genome shotgun (WGS) entry which is preliminary data.</text>
</comment>